<reference evidence="2" key="1">
    <citation type="submission" date="2016-10" db="EMBL/GenBank/DDBJ databases">
        <authorList>
            <person name="Varghese N."/>
            <person name="Submissions S."/>
        </authorList>
    </citation>
    <scope>NUCLEOTIDE SEQUENCE [LARGE SCALE GENOMIC DNA]</scope>
    <source>
        <strain evidence="2">DSM 44796</strain>
    </source>
</reference>
<sequence>MPEPDLVKLGEEIIELSTAWPGTGLDKVGEFARDLGTALQSTEDG</sequence>
<accession>A0A1G9KUR3</accession>
<organism evidence="1 2">
    <name type="scientific">Lentzea albidocapillata subsp. violacea</name>
    <dbReference type="NCBI Taxonomy" id="128104"/>
    <lineage>
        <taxon>Bacteria</taxon>
        <taxon>Bacillati</taxon>
        <taxon>Actinomycetota</taxon>
        <taxon>Actinomycetes</taxon>
        <taxon>Pseudonocardiales</taxon>
        <taxon>Pseudonocardiaceae</taxon>
        <taxon>Lentzea</taxon>
    </lineage>
</organism>
<dbReference type="RefSeq" id="WP_176929775.1">
    <property type="nucleotide sequence ID" value="NZ_FNET01000011.1"/>
</dbReference>
<protein>
    <submittedName>
        <fullName evidence="1">Uncharacterized protein</fullName>
    </submittedName>
</protein>
<dbReference type="AlphaFoldDB" id="A0A1G9KUR3"/>
<gene>
    <name evidence="1" type="ORF">SAMN04488074_111245</name>
</gene>
<name>A0A1G9KUR3_9PSEU</name>
<proteinExistence type="predicted"/>
<dbReference type="EMBL" id="FNET01000011">
    <property type="protein sequence ID" value="SDL53349.1"/>
    <property type="molecule type" value="Genomic_DNA"/>
</dbReference>
<evidence type="ECO:0000313" key="2">
    <source>
        <dbReference type="Proteomes" id="UP000199682"/>
    </source>
</evidence>
<dbReference type="Proteomes" id="UP000199682">
    <property type="component" value="Unassembled WGS sequence"/>
</dbReference>
<evidence type="ECO:0000313" key="1">
    <source>
        <dbReference type="EMBL" id="SDL53349.1"/>
    </source>
</evidence>